<name>A0A066X7V4_COLSU</name>
<evidence type="ECO:0000256" key="1">
    <source>
        <dbReference type="SAM" id="Phobius"/>
    </source>
</evidence>
<dbReference type="AlphaFoldDB" id="A0A066X7V4"/>
<accession>A0A066X7V4</accession>
<sequence>MGPGPKQQGSVVVSLVALRWLPGCQAVVKTTCQGWEALAICEILASLPELFGLAGQGHLRQTHPPASLPPPVTVPLNPFGPVTAGDDRPCANLFPKWPSLRGSTDRYELLLLPALSCYVCVGLIFHNIALLRKEVPDLLIARHRVRHTRRPGQRQGDPTLASLHVWMDG</sequence>
<feature type="transmembrane region" description="Helical" evidence="1">
    <location>
        <begin position="109"/>
        <end position="129"/>
    </location>
</feature>
<comment type="caution">
    <text evidence="3">The sequence shown here is derived from an EMBL/GenBank/DDBJ whole genome shotgun (WGS) entry which is preliminary data.</text>
</comment>
<reference evidence="4" key="1">
    <citation type="journal article" date="2014" name="Genome Announc.">
        <title>Draft genome sequence of Colletotrichum sublineola, a destructive pathogen of cultivated sorghum.</title>
        <authorList>
            <person name="Baroncelli R."/>
            <person name="Sanz-Martin J.M."/>
            <person name="Rech G.E."/>
            <person name="Sukno S.A."/>
            <person name="Thon M.R."/>
        </authorList>
    </citation>
    <scope>NUCLEOTIDE SEQUENCE [LARGE SCALE GENOMIC DNA]</scope>
    <source>
        <strain evidence="4">TX430BB</strain>
    </source>
</reference>
<gene>
    <name evidence="3" type="ORF">CSUB01_03541</name>
</gene>
<keyword evidence="1" id="KW-1133">Transmembrane helix</keyword>
<keyword evidence="2" id="KW-0732">Signal</keyword>
<feature type="chain" id="PRO_5001634582" evidence="2">
    <location>
        <begin position="27"/>
        <end position="169"/>
    </location>
</feature>
<dbReference type="EMBL" id="JMSE01001054">
    <property type="protein sequence ID" value="KDN65203.1"/>
    <property type="molecule type" value="Genomic_DNA"/>
</dbReference>
<keyword evidence="4" id="KW-1185">Reference proteome</keyword>
<protein>
    <submittedName>
        <fullName evidence="3">Uncharacterized protein</fullName>
    </submittedName>
</protein>
<dbReference type="HOGENOM" id="CLU_1578427_0_0_1"/>
<keyword evidence="1" id="KW-0472">Membrane</keyword>
<dbReference type="Proteomes" id="UP000027238">
    <property type="component" value="Unassembled WGS sequence"/>
</dbReference>
<organism evidence="3 4">
    <name type="scientific">Colletotrichum sublineola</name>
    <name type="common">Sorghum anthracnose fungus</name>
    <dbReference type="NCBI Taxonomy" id="1173701"/>
    <lineage>
        <taxon>Eukaryota</taxon>
        <taxon>Fungi</taxon>
        <taxon>Dikarya</taxon>
        <taxon>Ascomycota</taxon>
        <taxon>Pezizomycotina</taxon>
        <taxon>Sordariomycetes</taxon>
        <taxon>Hypocreomycetidae</taxon>
        <taxon>Glomerellales</taxon>
        <taxon>Glomerellaceae</taxon>
        <taxon>Colletotrichum</taxon>
        <taxon>Colletotrichum graminicola species complex</taxon>
    </lineage>
</organism>
<evidence type="ECO:0000256" key="2">
    <source>
        <dbReference type="SAM" id="SignalP"/>
    </source>
</evidence>
<feature type="signal peptide" evidence="2">
    <location>
        <begin position="1"/>
        <end position="26"/>
    </location>
</feature>
<evidence type="ECO:0000313" key="3">
    <source>
        <dbReference type="EMBL" id="KDN65203.1"/>
    </source>
</evidence>
<keyword evidence="1" id="KW-0812">Transmembrane</keyword>
<proteinExistence type="predicted"/>
<evidence type="ECO:0000313" key="4">
    <source>
        <dbReference type="Proteomes" id="UP000027238"/>
    </source>
</evidence>